<feature type="domain" description="DUF7869" evidence="2">
    <location>
        <begin position="736"/>
        <end position="802"/>
    </location>
</feature>
<keyword evidence="4" id="KW-1185">Reference proteome</keyword>
<name>A0AAE1I093_9NEOP</name>
<reference evidence="3" key="1">
    <citation type="submission" date="2021-07" db="EMBL/GenBank/DDBJ databases">
        <authorList>
            <person name="Catto M.A."/>
            <person name="Jacobson A."/>
            <person name="Kennedy G."/>
            <person name="Labadie P."/>
            <person name="Hunt B.G."/>
            <person name="Srinivasan R."/>
        </authorList>
    </citation>
    <scope>NUCLEOTIDE SEQUENCE</scope>
    <source>
        <strain evidence="3">PL_HMW_Pooled</strain>
        <tissue evidence="3">Head</tissue>
    </source>
</reference>
<evidence type="ECO:0000259" key="2">
    <source>
        <dbReference type="Pfam" id="PF25273"/>
    </source>
</evidence>
<dbReference type="InterPro" id="IPR057191">
    <property type="entry name" value="DUF7869"/>
</dbReference>
<accession>A0AAE1I093</accession>
<dbReference type="PANTHER" id="PTHR10773:SF19">
    <property type="match status" value="1"/>
</dbReference>
<dbReference type="EMBL" id="JAHWGI010001414">
    <property type="protein sequence ID" value="KAK3930899.1"/>
    <property type="molecule type" value="Genomic_DNA"/>
</dbReference>
<protein>
    <submittedName>
        <fullName evidence="3">Phosphate import ATP-binding protein PstB 2</fullName>
    </submittedName>
</protein>
<proteinExistence type="predicted"/>
<feature type="region of interest" description="Disordered" evidence="1">
    <location>
        <begin position="256"/>
        <end position="416"/>
    </location>
</feature>
<evidence type="ECO:0000256" key="1">
    <source>
        <dbReference type="SAM" id="MobiDB-lite"/>
    </source>
</evidence>
<gene>
    <name evidence="3" type="ORF">KUF71_005879</name>
</gene>
<keyword evidence="3" id="KW-0067">ATP-binding</keyword>
<dbReference type="PANTHER" id="PTHR10773">
    <property type="entry name" value="DNA-DIRECTED RNA POLYMERASES I, II, AND III SUBUNIT RPABC2"/>
    <property type="match status" value="1"/>
</dbReference>
<dbReference type="AlphaFoldDB" id="A0AAE1I093"/>
<organism evidence="3 4">
    <name type="scientific">Frankliniella fusca</name>
    <dbReference type="NCBI Taxonomy" id="407009"/>
    <lineage>
        <taxon>Eukaryota</taxon>
        <taxon>Metazoa</taxon>
        <taxon>Ecdysozoa</taxon>
        <taxon>Arthropoda</taxon>
        <taxon>Hexapoda</taxon>
        <taxon>Insecta</taxon>
        <taxon>Pterygota</taxon>
        <taxon>Neoptera</taxon>
        <taxon>Paraneoptera</taxon>
        <taxon>Thysanoptera</taxon>
        <taxon>Terebrantia</taxon>
        <taxon>Thripoidea</taxon>
        <taxon>Thripidae</taxon>
        <taxon>Frankliniella</taxon>
    </lineage>
</organism>
<sequence>MLVKLNLQPPVMKDYNDKNDKFKVEKKLGGACSRSKLGNVERNAEVDIDGNKIWDDSSSAFSPSEVLLLNPKCYATVAASRKNITKDAAVEMRSSNVCHDSSSLHSASELELNFESAAALSASKIKCKTWLETQQQSVLGLSSTVMTPPKIKRPLLVPYTPSSPSTTDKSLPLSNKENIPSPAKERCGPLETLDQNINVSPKTNVECLSTQQDTCSEDGKSCRLVSESEAPMVQGNRKPLAKEAISENLYPTSDEHVVPTKKKKTLGYTRKREPDQVKSPRLRKAVQLQKIDTSGNESEESESGWDFHGSDSDDPTWKVGSTKSSESDQETGSDISCHSPLRSVSNSPTRSEVNKSSTGLEDNNSPTRSNSSAHSHVNNSPVLPEIDNSALSSARRKGSTQLEKAKERQLKRNSGCAYTTSSNKVIHARSMKALPEKCRLKCSSKLNEDDRKIVFSEYWGQKDFNRRVSYIIGHVFEKPTKFPRKTMENSQRQRTCTLKYELDIHNSRIEVCKKCFLATLGENDSFVKRALLNKKKSVSGVMKPDARGRKPSVRKTPELTTEAIIKHINDYPRYSSHYGRSHSSRMYLGTGMTIQGMINDYCDKGNPKTSLSVYTREFRKTGLKFKPPKVDTCNKCDAFEMLLKSSPITEQAEIIADRDAHHEKARLAYDCKKQDKADQTSENWVASFDLQQVLYCPQLSCGINHMWTEIEAGRGANEIASCISHFIACDVPPGVKKLTLWSDTCSGQNKNSIVCAALVSAVAQHPSLAVIDHKFLVPGHTHMECDQVHAEIEKKKKRASVELHHPANFYNFVKTVEYRKETLDVVCMKNHFLNVSSLLNSKSQGPLVVRGKNQAGEPFFFAPVQWFRYQKKNPTVVLYKHCHAVDVPFSELSFRRKGKLSQNSLKPSECSSRPRPISIEKKKDLIDLLPPVNPLYHHFYQNLVTSADEIDVDPDCLPTDDVTDEIQKLVEEV</sequence>
<comment type="caution">
    <text evidence="3">The sequence shown here is derived from an EMBL/GenBank/DDBJ whole genome shotgun (WGS) entry which is preliminary data.</text>
</comment>
<feature type="compositionally biased region" description="Low complexity" evidence="1">
    <location>
        <begin position="369"/>
        <end position="380"/>
    </location>
</feature>
<reference evidence="3" key="2">
    <citation type="journal article" date="2023" name="BMC Genomics">
        <title>Pest status, molecular evolution, and epigenetic factors derived from the genome assembly of Frankliniella fusca, a thysanopteran phytovirus vector.</title>
        <authorList>
            <person name="Catto M.A."/>
            <person name="Labadie P.E."/>
            <person name="Jacobson A.L."/>
            <person name="Kennedy G.G."/>
            <person name="Srinivasan R."/>
            <person name="Hunt B.G."/>
        </authorList>
    </citation>
    <scope>NUCLEOTIDE SEQUENCE</scope>
    <source>
        <strain evidence="3">PL_HMW_Pooled</strain>
    </source>
</reference>
<feature type="compositionally biased region" description="Polar residues" evidence="1">
    <location>
        <begin position="160"/>
        <end position="178"/>
    </location>
</feature>
<feature type="region of interest" description="Disordered" evidence="1">
    <location>
        <begin position="155"/>
        <end position="186"/>
    </location>
</feature>
<evidence type="ECO:0000313" key="4">
    <source>
        <dbReference type="Proteomes" id="UP001219518"/>
    </source>
</evidence>
<dbReference type="Proteomes" id="UP001219518">
    <property type="component" value="Unassembled WGS sequence"/>
</dbReference>
<dbReference type="Pfam" id="PF25273">
    <property type="entry name" value="DUF7869"/>
    <property type="match status" value="1"/>
</dbReference>
<feature type="compositionally biased region" description="Polar residues" evidence="1">
    <location>
        <begin position="319"/>
        <end position="368"/>
    </location>
</feature>
<keyword evidence="3" id="KW-0547">Nucleotide-binding</keyword>
<evidence type="ECO:0000313" key="3">
    <source>
        <dbReference type="EMBL" id="KAK3930899.1"/>
    </source>
</evidence>
<dbReference type="GO" id="GO:0005524">
    <property type="term" value="F:ATP binding"/>
    <property type="evidence" value="ECO:0007669"/>
    <property type="project" value="UniProtKB-KW"/>
</dbReference>